<dbReference type="EMBL" id="CAUYUJ010001625">
    <property type="protein sequence ID" value="CAK0796794.1"/>
    <property type="molecule type" value="Genomic_DNA"/>
</dbReference>
<evidence type="ECO:0000313" key="7">
    <source>
        <dbReference type="Proteomes" id="UP001189429"/>
    </source>
</evidence>
<evidence type="ECO:0000256" key="4">
    <source>
        <dbReference type="SAM" id="MobiDB-lite"/>
    </source>
</evidence>
<feature type="region of interest" description="Disordered" evidence="4">
    <location>
        <begin position="523"/>
        <end position="568"/>
    </location>
</feature>
<sequence length="657" mass="69145">MRDGGELPAGALGGVLAAAVVGALGWVWLRFRRVGVFPCWQVARALARLMLAGQADTQATAPERVLISAAERPGAPPSDSEVDRSRELRQEGNAAYADGRFEEAVVHYSEAALLNPSDHLLYSNRSACWLRLSRPVEALDDAELCTKLAPDFSRGFLRKGDAEKRLDRRVDAQASFRRGLEKEPESAALQHALGELRADAGGGLQATLYHVLFVSPELQMDRLFQVLEDPERLTPAYVEQHKVELDAQYECLNQTLRVDLSLLLASPVLRDAYDRVTFACGQLLQWAPEAVSRHLPQAWRIVEGLGLALRVGWSIHHGVAKFSANALTILATSDGAHDGLRREAVRQLLGGMLRWLLDPSPEPENPPEDRDVCGEQGVCLVSANAITAHKVMLTDVAGKGHFCHSHFAGGALAGAAAGGLLGFKISGSESNDAGIAGSACSALTTVVGAVGGAVAAHAASGALGASCGGVAVVIYSLRKVEFDSKDPQALRTMGTGLTATTRKGTVAVRIGMNGHSLVLASTHGTEGVRAKERSAQCPAGSDEAEGGLAEERDAASRTSAPRSGSSASFAGAAQACSGAATSTPARWSRVGPGRAAPCGRGAPPSPLRTSHAWRAAVTSRRRAGSLVTFSSLLEGSGLSEARGLRCPTYKKQKEFGS</sequence>
<feature type="compositionally biased region" description="Low complexity" evidence="4">
    <location>
        <begin position="556"/>
        <end position="568"/>
    </location>
</feature>
<keyword evidence="1" id="KW-0677">Repeat</keyword>
<keyword evidence="5" id="KW-1133">Transmembrane helix</keyword>
<keyword evidence="7" id="KW-1185">Reference proteome</keyword>
<dbReference type="Gene3D" id="1.25.40.10">
    <property type="entry name" value="Tetratricopeptide repeat domain"/>
    <property type="match status" value="1"/>
</dbReference>
<dbReference type="SUPFAM" id="SSF48452">
    <property type="entry name" value="TPR-like"/>
    <property type="match status" value="1"/>
</dbReference>
<keyword evidence="5" id="KW-0472">Membrane</keyword>
<name>A0ABN9PXJ9_9DINO</name>
<evidence type="ECO:0000256" key="5">
    <source>
        <dbReference type="SAM" id="Phobius"/>
    </source>
</evidence>
<dbReference type="InterPro" id="IPR019734">
    <property type="entry name" value="TPR_rpt"/>
</dbReference>
<keyword evidence="5" id="KW-0812">Transmembrane</keyword>
<dbReference type="PANTHER" id="PTHR22904">
    <property type="entry name" value="TPR REPEAT CONTAINING PROTEIN"/>
    <property type="match status" value="1"/>
</dbReference>
<keyword evidence="2 3" id="KW-0802">TPR repeat</keyword>
<dbReference type="InterPro" id="IPR011990">
    <property type="entry name" value="TPR-like_helical_dom_sf"/>
</dbReference>
<accession>A0ABN9PXJ9</accession>
<protein>
    <submittedName>
        <fullName evidence="6">Uncharacterized protein</fullName>
    </submittedName>
</protein>
<gene>
    <name evidence="6" type="ORF">PCOR1329_LOCUS6076</name>
</gene>
<evidence type="ECO:0000256" key="1">
    <source>
        <dbReference type="ARBA" id="ARBA00022737"/>
    </source>
</evidence>
<feature type="region of interest" description="Disordered" evidence="4">
    <location>
        <begin position="68"/>
        <end position="87"/>
    </location>
</feature>
<organism evidence="6 7">
    <name type="scientific">Prorocentrum cordatum</name>
    <dbReference type="NCBI Taxonomy" id="2364126"/>
    <lineage>
        <taxon>Eukaryota</taxon>
        <taxon>Sar</taxon>
        <taxon>Alveolata</taxon>
        <taxon>Dinophyceae</taxon>
        <taxon>Prorocentrales</taxon>
        <taxon>Prorocentraceae</taxon>
        <taxon>Prorocentrum</taxon>
    </lineage>
</organism>
<dbReference type="PANTHER" id="PTHR22904:SF523">
    <property type="entry name" value="STRESS-INDUCED-PHOSPHOPROTEIN 1"/>
    <property type="match status" value="1"/>
</dbReference>
<dbReference type="PROSITE" id="PS50005">
    <property type="entry name" value="TPR"/>
    <property type="match status" value="1"/>
</dbReference>
<feature type="compositionally biased region" description="Low complexity" evidence="4">
    <location>
        <begin position="581"/>
        <end position="602"/>
    </location>
</feature>
<feature type="region of interest" description="Disordered" evidence="4">
    <location>
        <begin position="581"/>
        <end position="610"/>
    </location>
</feature>
<feature type="repeat" description="TPR" evidence="3">
    <location>
        <begin position="85"/>
        <end position="118"/>
    </location>
</feature>
<evidence type="ECO:0000313" key="6">
    <source>
        <dbReference type="EMBL" id="CAK0796794.1"/>
    </source>
</evidence>
<proteinExistence type="predicted"/>
<dbReference type="Proteomes" id="UP001189429">
    <property type="component" value="Unassembled WGS sequence"/>
</dbReference>
<reference evidence="6" key="1">
    <citation type="submission" date="2023-10" db="EMBL/GenBank/DDBJ databases">
        <authorList>
            <person name="Chen Y."/>
            <person name="Shah S."/>
            <person name="Dougan E. K."/>
            <person name="Thang M."/>
            <person name="Chan C."/>
        </authorList>
    </citation>
    <scope>NUCLEOTIDE SEQUENCE [LARGE SCALE GENOMIC DNA]</scope>
</reference>
<evidence type="ECO:0000256" key="3">
    <source>
        <dbReference type="PROSITE-ProRule" id="PRU00339"/>
    </source>
</evidence>
<dbReference type="SMART" id="SM00028">
    <property type="entry name" value="TPR"/>
    <property type="match status" value="3"/>
</dbReference>
<evidence type="ECO:0000256" key="2">
    <source>
        <dbReference type="ARBA" id="ARBA00022803"/>
    </source>
</evidence>
<feature type="transmembrane region" description="Helical" evidence="5">
    <location>
        <begin position="7"/>
        <end position="29"/>
    </location>
</feature>
<comment type="caution">
    <text evidence="6">The sequence shown here is derived from an EMBL/GenBank/DDBJ whole genome shotgun (WGS) entry which is preliminary data.</text>
</comment>